<evidence type="ECO:0000313" key="4">
    <source>
        <dbReference type="EMBL" id="PWK13779.1"/>
    </source>
</evidence>
<dbReference type="InterPro" id="IPR027954">
    <property type="entry name" value="Transcobalamin-like_C"/>
</dbReference>
<accession>A0A316D9Z3</accession>
<name>A0A316D9Z3_9BACL</name>
<feature type="domain" description="Transcobalamin-like C-terminal" evidence="3">
    <location>
        <begin position="165"/>
        <end position="237"/>
    </location>
</feature>
<protein>
    <submittedName>
        <fullName evidence="4">Uncharacterized protein DUF4430</fullName>
    </submittedName>
</protein>
<dbReference type="OrthoDB" id="1806555at2"/>
<evidence type="ECO:0000256" key="2">
    <source>
        <dbReference type="SAM" id="SignalP"/>
    </source>
</evidence>
<evidence type="ECO:0000259" key="3">
    <source>
        <dbReference type="Pfam" id="PF14478"/>
    </source>
</evidence>
<proteinExistence type="predicted"/>
<keyword evidence="2" id="KW-0732">Signal</keyword>
<organism evidence="4 5">
    <name type="scientific">Tumebacillus permanentifrigoris</name>
    <dbReference type="NCBI Taxonomy" id="378543"/>
    <lineage>
        <taxon>Bacteria</taxon>
        <taxon>Bacillati</taxon>
        <taxon>Bacillota</taxon>
        <taxon>Bacilli</taxon>
        <taxon>Bacillales</taxon>
        <taxon>Alicyclobacillaceae</taxon>
        <taxon>Tumebacillus</taxon>
    </lineage>
</organism>
<feature type="compositionally biased region" description="Low complexity" evidence="1">
    <location>
        <begin position="100"/>
        <end position="115"/>
    </location>
</feature>
<dbReference type="PROSITE" id="PS51257">
    <property type="entry name" value="PROKAR_LIPOPROTEIN"/>
    <property type="match status" value="1"/>
</dbReference>
<dbReference type="EMBL" id="QGGL01000006">
    <property type="protein sequence ID" value="PWK13779.1"/>
    <property type="molecule type" value="Genomic_DNA"/>
</dbReference>
<comment type="caution">
    <text evidence="4">The sequence shown here is derived from an EMBL/GenBank/DDBJ whole genome shotgun (WGS) entry which is preliminary data.</text>
</comment>
<evidence type="ECO:0000256" key="1">
    <source>
        <dbReference type="SAM" id="MobiDB-lite"/>
    </source>
</evidence>
<feature type="chain" id="PRO_5016447134" evidence="2">
    <location>
        <begin position="22"/>
        <end position="425"/>
    </location>
</feature>
<feature type="signal peptide" evidence="2">
    <location>
        <begin position="1"/>
        <end position="21"/>
    </location>
</feature>
<feature type="region of interest" description="Disordered" evidence="1">
    <location>
        <begin position="22"/>
        <end position="136"/>
    </location>
</feature>
<feature type="compositionally biased region" description="Basic and acidic residues" evidence="1">
    <location>
        <begin position="44"/>
        <end position="54"/>
    </location>
</feature>
<dbReference type="Pfam" id="PF14478">
    <property type="entry name" value="DUF4430"/>
    <property type="match status" value="1"/>
</dbReference>
<dbReference type="Gene3D" id="2.170.130.30">
    <property type="match status" value="1"/>
</dbReference>
<reference evidence="4 5" key="1">
    <citation type="submission" date="2018-05" db="EMBL/GenBank/DDBJ databases">
        <title>Genomic Encyclopedia of Type Strains, Phase IV (KMG-IV): sequencing the most valuable type-strain genomes for metagenomic binning, comparative biology and taxonomic classification.</title>
        <authorList>
            <person name="Goeker M."/>
        </authorList>
    </citation>
    <scope>NUCLEOTIDE SEQUENCE [LARGE SCALE GENOMIC DNA]</scope>
    <source>
        <strain evidence="4 5">DSM 18773</strain>
    </source>
</reference>
<dbReference type="RefSeq" id="WP_109688246.1">
    <property type="nucleotide sequence ID" value="NZ_QGGL01000006.1"/>
</dbReference>
<feature type="compositionally biased region" description="Low complexity" evidence="1">
    <location>
        <begin position="74"/>
        <end position="93"/>
    </location>
</feature>
<dbReference type="Proteomes" id="UP000245634">
    <property type="component" value="Unassembled WGS sequence"/>
</dbReference>
<keyword evidence="5" id="KW-1185">Reference proteome</keyword>
<sequence>MKKATGLGLFVALALVGTACGKSSSELNKPETLPQQEVQAAVVDDNKQEAEPKSQEPQSKPADKNASTGNASDPSTSNKSSAATAASGGSSSSTGGGGNAPSSGSTPASAGNSTTPGSANQGDTSGPSTQAGSATPAGQFELSVTEYFGSNGIFKQGVSYSAEQSLLDTMRDHLEIETAYGGGYVNSINGTKSGYTDKSFFTRKKRDWFYYVNGSIGKVGADAIKPKSGDAVWWDYHDWSGDGSSTPHVVASYPHPFTTGYDGAQPGTTIFYSGDHASDAARLATALRGLGAGNVSTTAYADDKVAHPSTNAIVLGTWGELGEQAAVQTLFGAPTRTGLYAKFGGDHVQALTYQGKSTDRNGQSAILASGSNGGGGTTPTWLVIGATEAGLDQAIDIMITSPDKLHGKIGVVINGTDALAVPVAQ</sequence>
<evidence type="ECO:0000313" key="5">
    <source>
        <dbReference type="Proteomes" id="UP000245634"/>
    </source>
</evidence>
<dbReference type="AlphaFoldDB" id="A0A316D9Z3"/>
<gene>
    <name evidence="4" type="ORF">C7459_10659</name>
</gene>
<feature type="compositionally biased region" description="Polar residues" evidence="1">
    <location>
        <begin position="22"/>
        <end position="38"/>
    </location>
</feature>
<feature type="compositionally biased region" description="Polar residues" evidence="1">
    <location>
        <begin position="116"/>
        <end position="133"/>
    </location>
</feature>